<dbReference type="EMBL" id="CP011389">
    <property type="protein sequence ID" value="AKH15755.1"/>
    <property type="molecule type" value="Genomic_DNA"/>
</dbReference>
<protein>
    <submittedName>
        <fullName evidence="1">Uncharacterized protein</fullName>
    </submittedName>
</protein>
<evidence type="ECO:0000313" key="1">
    <source>
        <dbReference type="EMBL" id="AKH15755.1"/>
    </source>
</evidence>
<dbReference type="RefSeq" id="WP_046842331.1">
    <property type="nucleotide sequence ID" value="NZ_CP011389.1"/>
</dbReference>
<accession>A0A0F7JM55</accession>
<name>A0A0F7JM55_9DEIO</name>
<dbReference type="AlphaFoldDB" id="A0A0F7JM55"/>
<keyword evidence="2" id="KW-1185">Reference proteome</keyword>
<evidence type="ECO:0000313" key="2">
    <source>
        <dbReference type="Proteomes" id="UP000034024"/>
    </source>
</evidence>
<dbReference type="PATRIC" id="fig|1309411.5.peg.77"/>
<organism evidence="1 2">
    <name type="scientific">Deinococcus soli</name>
    <name type="common">ex Cha et al. 2016</name>
    <dbReference type="NCBI Taxonomy" id="1309411"/>
    <lineage>
        <taxon>Bacteria</taxon>
        <taxon>Thermotogati</taxon>
        <taxon>Deinococcota</taxon>
        <taxon>Deinococci</taxon>
        <taxon>Deinococcales</taxon>
        <taxon>Deinococcaceae</taxon>
        <taxon>Deinococcus</taxon>
    </lineage>
</organism>
<dbReference type="KEGG" id="dch:SY84_00380"/>
<gene>
    <name evidence="1" type="ORF">SY84_00380</name>
</gene>
<sequence length="243" mass="25927">MSRWTFRYPRNAVSPGPWWARARMALHLLRPQWSRRVGDLPAPLRAVHWPPGVTPLGVWRVAGGARHVRLRVPTTPEAAFRSLEAVRDALRAAGLSSVAGGAVGFDVRDDLFDLGTAWLGTGTPLGGVLDLPLLHPGGPADQPGPGLSLNGRPGRTSGGAPHLFLPADSALGAILDRWQAGAAAQGWEVRPPLHGDGQVLLTFTQVQSTVTLTGVRLPGGAWGFTLERDTWAHLHRLSSAHTP</sequence>
<proteinExistence type="predicted"/>
<dbReference type="OrthoDB" id="73434at2"/>
<reference evidence="1 2" key="1">
    <citation type="submission" date="2015-01" db="EMBL/GenBank/DDBJ databases">
        <title>Deinococcus soli/N5/whole genome sequencing.</title>
        <authorList>
            <person name="Kim M.K."/>
            <person name="Srinivasan S."/>
            <person name="Lee J.-J."/>
        </authorList>
    </citation>
    <scope>NUCLEOTIDE SEQUENCE [LARGE SCALE GENOMIC DNA]</scope>
    <source>
        <strain evidence="1 2">N5</strain>
    </source>
</reference>
<dbReference type="Proteomes" id="UP000034024">
    <property type="component" value="Chromosome"/>
</dbReference>